<evidence type="ECO:0000259" key="7">
    <source>
        <dbReference type="PROSITE" id="PS50004"/>
    </source>
</evidence>
<dbReference type="Proteomes" id="UP000030645">
    <property type="component" value="Unassembled WGS sequence"/>
</dbReference>
<dbReference type="PANTHER" id="PTHR43097:SF5">
    <property type="entry name" value="GLUTAMATE--TRNA LIGASE"/>
    <property type="match status" value="1"/>
</dbReference>
<dbReference type="CDD" id="cd10289">
    <property type="entry name" value="GST_C_AaRS_like"/>
    <property type="match status" value="1"/>
</dbReference>
<keyword evidence="5 6" id="KW-0030">Aminoacyl-tRNA synthetase</keyword>
<keyword evidence="1 6" id="KW-0436">Ligase</keyword>
<keyword evidence="4 6" id="KW-0648">Protein biosynthesis</keyword>
<dbReference type="InterPro" id="IPR020058">
    <property type="entry name" value="Glu/Gln-tRNA-synth_Ib_cat-dom"/>
</dbReference>
<dbReference type="SUPFAM" id="SSF47616">
    <property type="entry name" value="GST C-terminal domain-like"/>
    <property type="match status" value="1"/>
</dbReference>
<feature type="domain" description="C2" evidence="7">
    <location>
        <begin position="1"/>
        <end position="106"/>
    </location>
</feature>
<evidence type="ECO:0000256" key="1">
    <source>
        <dbReference type="ARBA" id="ARBA00022598"/>
    </source>
</evidence>
<dbReference type="Gene3D" id="1.20.1050.130">
    <property type="match status" value="1"/>
</dbReference>
<evidence type="ECO:0000256" key="5">
    <source>
        <dbReference type="ARBA" id="ARBA00023146"/>
    </source>
</evidence>
<dbReference type="EMBL" id="KE345919">
    <property type="protein sequence ID" value="EXC20654.1"/>
    <property type="molecule type" value="Genomic_DNA"/>
</dbReference>
<dbReference type="GO" id="GO:0004818">
    <property type="term" value="F:glutamate-tRNA ligase activity"/>
    <property type="evidence" value="ECO:0007669"/>
    <property type="project" value="TreeGrafter"/>
</dbReference>
<evidence type="ECO:0000256" key="3">
    <source>
        <dbReference type="ARBA" id="ARBA00022840"/>
    </source>
</evidence>
<dbReference type="SUPFAM" id="SSF49562">
    <property type="entry name" value="C2 domain (Calcium/lipid-binding domain, CaLB)"/>
    <property type="match status" value="1"/>
</dbReference>
<dbReference type="eggNOG" id="KOG1030">
    <property type="taxonomic scope" value="Eukaryota"/>
</dbReference>
<proteinExistence type="inferred from homology"/>
<organism evidence="8 9">
    <name type="scientific">Morus notabilis</name>
    <dbReference type="NCBI Taxonomy" id="981085"/>
    <lineage>
        <taxon>Eukaryota</taxon>
        <taxon>Viridiplantae</taxon>
        <taxon>Streptophyta</taxon>
        <taxon>Embryophyta</taxon>
        <taxon>Tracheophyta</taxon>
        <taxon>Spermatophyta</taxon>
        <taxon>Magnoliopsida</taxon>
        <taxon>eudicotyledons</taxon>
        <taxon>Gunneridae</taxon>
        <taxon>Pentapetalae</taxon>
        <taxon>rosids</taxon>
        <taxon>fabids</taxon>
        <taxon>Rosales</taxon>
        <taxon>Moraceae</taxon>
        <taxon>Moreae</taxon>
        <taxon>Morus</taxon>
    </lineage>
</organism>
<dbReference type="PANTHER" id="PTHR43097">
    <property type="entry name" value="GLUTAMINE-TRNA LIGASE"/>
    <property type="match status" value="1"/>
</dbReference>
<dbReference type="SUPFAM" id="SSF52374">
    <property type="entry name" value="Nucleotidylyl transferase"/>
    <property type="match status" value="1"/>
</dbReference>
<dbReference type="GO" id="GO:0005829">
    <property type="term" value="C:cytosol"/>
    <property type="evidence" value="ECO:0007669"/>
    <property type="project" value="TreeGrafter"/>
</dbReference>
<dbReference type="GO" id="GO:0009791">
    <property type="term" value="P:post-embryonic development"/>
    <property type="evidence" value="ECO:0007669"/>
    <property type="project" value="UniProtKB-ARBA"/>
</dbReference>
<dbReference type="AlphaFoldDB" id="W9S198"/>
<dbReference type="Gene3D" id="3.40.50.620">
    <property type="entry name" value="HUPs"/>
    <property type="match status" value="2"/>
</dbReference>
<keyword evidence="2 6" id="KW-0547">Nucleotide-binding</keyword>
<dbReference type="PROSITE" id="PS00178">
    <property type="entry name" value="AA_TRNA_LIGASE_I"/>
    <property type="match status" value="1"/>
</dbReference>
<name>W9S198_9ROSA</name>
<gene>
    <name evidence="8" type="ORF">L484_027212</name>
</gene>
<dbReference type="SMART" id="SM00239">
    <property type="entry name" value="C2"/>
    <property type="match status" value="1"/>
</dbReference>
<evidence type="ECO:0000256" key="6">
    <source>
        <dbReference type="RuleBase" id="RU363037"/>
    </source>
</evidence>
<dbReference type="InterPro" id="IPR000008">
    <property type="entry name" value="C2_dom"/>
</dbReference>
<dbReference type="STRING" id="981085.W9S198"/>
<evidence type="ECO:0000313" key="9">
    <source>
        <dbReference type="Proteomes" id="UP000030645"/>
    </source>
</evidence>
<accession>W9S198</accession>
<keyword evidence="3 6" id="KW-0067">ATP-binding</keyword>
<dbReference type="GO" id="GO:0005524">
    <property type="term" value="F:ATP binding"/>
    <property type="evidence" value="ECO:0007669"/>
    <property type="project" value="UniProtKB-KW"/>
</dbReference>
<dbReference type="InterPro" id="IPR000924">
    <property type="entry name" value="Glu/Gln-tRNA-synth"/>
</dbReference>
<dbReference type="Gene3D" id="2.60.40.150">
    <property type="entry name" value="C2 domain"/>
    <property type="match status" value="1"/>
</dbReference>
<dbReference type="Pfam" id="PF00749">
    <property type="entry name" value="tRNA-synt_1c"/>
    <property type="match status" value="2"/>
</dbReference>
<reference evidence="9" key="1">
    <citation type="submission" date="2013-01" db="EMBL/GenBank/DDBJ databases">
        <title>Draft Genome Sequence of a Mulberry Tree, Morus notabilis C.K. Schneid.</title>
        <authorList>
            <person name="He N."/>
            <person name="Zhao S."/>
        </authorList>
    </citation>
    <scope>NUCLEOTIDE SEQUENCE</scope>
</reference>
<dbReference type="InterPro" id="IPR036282">
    <property type="entry name" value="Glutathione-S-Trfase_C_sf"/>
</dbReference>
<dbReference type="InterPro" id="IPR035892">
    <property type="entry name" value="C2_domain_sf"/>
</dbReference>
<dbReference type="InterPro" id="IPR001412">
    <property type="entry name" value="aa-tRNA-synth_I_CS"/>
</dbReference>
<comment type="similarity">
    <text evidence="6">Belongs to the class-I aminoacyl-tRNA synthetase family.</text>
</comment>
<dbReference type="PRINTS" id="PR00987">
    <property type="entry name" value="TRNASYNTHGLU"/>
</dbReference>
<dbReference type="eggNOG" id="KOG1147">
    <property type="taxonomic scope" value="Eukaryota"/>
</dbReference>
<protein>
    <submittedName>
        <fullName evidence="8">Bifunctional glutamate/proline--tRNA ligase</fullName>
    </submittedName>
</protein>
<dbReference type="GO" id="GO:0006424">
    <property type="term" value="P:glutamyl-tRNA aminoacylation"/>
    <property type="evidence" value="ECO:0007669"/>
    <property type="project" value="TreeGrafter"/>
</dbReference>
<dbReference type="PROSITE" id="PS50004">
    <property type="entry name" value="C2"/>
    <property type="match status" value="1"/>
</dbReference>
<evidence type="ECO:0000313" key="8">
    <source>
        <dbReference type="EMBL" id="EXC20654.1"/>
    </source>
</evidence>
<dbReference type="GO" id="GO:0017102">
    <property type="term" value="C:methionyl glutamyl tRNA synthetase complex"/>
    <property type="evidence" value="ECO:0007669"/>
    <property type="project" value="TreeGrafter"/>
</dbReference>
<evidence type="ECO:0000256" key="4">
    <source>
        <dbReference type="ARBA" id="ARBA00022917"/>
    </source>
</evidence>
<dbReference type="CDD" id="cd04038">
    <property type="entry name" value="C2_ArfGAP"/>
    <property type="match status" value="1"/>
</dbReference>
<dbReference type="InterPro" id="IPR014729">
    <property type="entry name" value="Rossmann-like_a/b/a_fold"/>
</dbReference>
<dbReference type="Pfam" id="PF00168">
    <property type="entry name" value="C2"/>
    <property type="match status" value="1"/>
</dbReference>
<dbReference type="GO" id="GO:0048608">
    <property type="term" value="P:reproductive structure development"/>
    <property type="evidence" value="ECO:0007669"/>
    <property type="project" value="UniProtKB-ARBA"/>
</dbReference>
<dbReference type="FunFam" id="3.90.800.10:FF:000001">
    <property type="entry name" value="Glutamine--tRNA ligase"/>
    <property type="match status" value="1"/>
</dbReference>
<sequence length="499" mass="56575">MELLMGLLRIHVNRGVNLAIRDVVSSDPYVVIKMGKQKLKTRVVNKCVNPEWNEDLTLSIADPTLPIHLLVYDKDTFSLDDKMGDAEFEIGPFIEALKMRLAGLPSGTIITKVHPSRQNCLAEESRILWTDGKLVQNLCLRLRNVESGEIELQLEWIDIPGSRVHFVGHVDNTRHGHGHVDIDEWLEYAPVLSSSSAFENACKYVDEYLLGGHTFLVGHNLSIADVAIWPGLADVSKSGGSKSSSEVDLPDAEIGKVLLRFAPEPSGYLHIGHLKAALLKQYFAQRYQGQVIVRFDDTNPAKESNEFVENLLKDIEALGIKYETVMYTSDYFPQLIEMAENLIRQGKAYVDDTPREEMQKERMDGIESKCRNNSVEENLKLWKELIAGSERGLQCCVRGKLDMQEPNKSLRDPVITVATQFLIIGLGPKGITHALRSSEYHDRNVQYYRIQVDMGIRKVHIYEFSRLNMVYTVLSKRKLLWFVQNGRVDGWGDPHFPTV</sequence>
<evidence type="ECO:0000256" key="2">
    <source>
        <dbReference type="ARBA" id="ARBA00022741"/>
    </source>
</evidence>
<keyword evidence="9" id="KW-1185">Reference proteome</keyword>
<dbReference type="InterPro" id="IPR050132">
    <property type="entry name" value="Gln/Glu-tRNA_Ligase"/>
</dbReference>